<keyword evidence="16" id="KW-1185">Reference proteome</keyword>
<evidence type="ECO:0000256" key="9">
    <source>
        <dbReference type="ARBA" id="ARBA00023143"/>
    </source>
</evidence>
<evidence type="ECO:0000313" key="16">
    <source>
        <dbReference type="Proteomes" id="UP001214043"/>
    </source>
</evidence>
<dbReference type="EMBL" id="CP118166">
    <property type="protein sequence ID" value="WDI31531.1"/>
    <property type="molecule type" value="Genomic_DNA"/>
</dbReference>
<feature type="region of interest" description="Disordered" evidence="11">
    <location>
        <begin position="202"/>
        <end position="225"/>
    </location>
</feature>
<dbReference type="InterPro" id="IPR011002">
    <property type="entry name" value="FliG_a-hlx"/>
</dbReference>
<dbReference type="Gene3D" id="1.10.220.30">
    <property type="match status" value="3"/>
</dbReference>
<dbReference type="SUPFAM" id="SSF48029">
    <property type="entry name" value="FliG"/>
    <property type="match status" value="2"/>
</dbReference>
<comment type="function">
    <text evidence="10">FliG is one of three proteins (FliG, FliN, FliM) that forms the rotor-mounted switch complex (C ring), located at the base of the basal body. This complex interacts with the CheY and CheZ chemotaxis proteins, in addition to contacting components of the motor that determine the direction of flagellar rotation.</text>
</comment>
<keyword evidence="6" id="KW-0145">Chemotaxis</keyword>
<dbReference type="Proteomes" id="UP001214043">
    <property type="component" value="Chromosome"/>
</dbReference>
<feature type="domain" description="Flagellar motor switch protein FliG N-terminal" evidence="14">
    <location>
        <begin position="20"/>
        <end position="115"/>
    </location>
</feature>
<name>A0AAE9ZC06_9PROT</name>
<dbReference type="InterPro" id="IPR028263">
    <property type="entry name" value="FliG_N"/>
</dbReference>
<dbReference type="PRINTS" id="PR00954">
    <property type="entry name" value="FLGMOTORFLIG"/>
</dbReference>
<feature type="domain" description="Flagellar motor switch protein FliG C-terminal" evidence="12">
    <location>
        <begin position="247"/>
        <end position="357"/>
    </location>
</feature>
<accession>A0AAE9ZC06</accession>
<keyword evidence="9" id="KW-0975">Bacterial flagellum</keyword>
<proteinExistence type="inferred from homology"/>
<evidence type="ECO:0000259" key="13">
    <source>
        <dbReference type="Pfam" id="PF14841"/>
    </source>
</evidence>
<feature type="domain" description="Flagellar motor switch protein FliG middle" evidence="13">
    <location>
        <begin position="132"/>
        <end position="199"/>
    </location>
</feature>
<keyword evidence="7" id="KW-0283">Flagellar rotation</keyword>
<dbReference type="PANTHER" id="PTHR30534:SF0">
    <property type="entry name" value="FLAGELLAR MOTOR SWITCH PROTEIN FLIG"/>
    <property type="match status" value="1"/>
</dbReference>
<keyword evidence="5" id="KW-1003">Cell membrane</keyword>
<evidence type="ECO:0000256" key="6">
    <source>
        <dbReference type="ARBA" id="ARBA00022500"/>
    </source>
</evidence>
<keyword evidence="8" id="KW-0472">Membrane</keyword>
<dbReference type="GO" id="GO:0005886">
    <property type="term" value="C:plasma membrane"/>
    <property type="evidence" value="ECO:0007669"/>
    <property type="project" value="UniProtKB-SubCell"/>
</dbReference>
<evidence type="ECO:0000313" key="15">
    <source>
        <dbReference type="EMBL" id="WDI31531.1"/>
    </source>
</evidence>
<dbReference type="GO" id="GO:0009425">
    <property type="term" value="C:bacterial-type flagellum basal body"/>
    <property type="evidence" value="ECO:0007669"/>
    <property type="project" value="UniProtKB-SubCell"/>
</dbReference>
<dbReference type="Pfam" id="PF01706">
    <property type="entry name" value="FliG_C"/>
    <property type="match status" value="1"/>
</dbReference>
<dbReference type="KEGG" id="hfl:PUV54_16390"/>
<dbReference type="InterPro" id="IPR000090">
    <property type="entry name" value="Flg_Motor_Flig"/>
</dbReference>
<dbReference type="InterPro" id="IPR032779">
    <property type="entry name" value="FliG_M"/>
</dbReference>
<evidence type="ECO:0000256" key="11">
    <source>
        <dbReference type="SAM" id="MobiDB-lite"/>
    </source>
</evidence>
<dbReference type="Pfam" id="PF14842">
    <property type="entry name" value="FliG_N"/>
    <property type="match status" value="1"/>
</dbReference>
<evidence type="ECO:0000256" key="8">
    <source>
        <dbReference type="ARBA" id="ARBA00023136"/>
    </source>
</evidence>
<comment type="similarity">
    <text evidence="3">Belongs to the FliG family.</text>
</comment>
<dbReference type="GO" id="GO:0071973">
    <property type="term" value="P:bacterial-type flagellum-dependent cell motility"/>
    <property type="evidence" value="ECO:0007669"/>
    <property type="project" value="InterPro"/>
</dbReference>
<dbReference type="GO" id="GO:0006935">
    <property type="term" value="P:chemotaxis"/>
    <property type="evidence" value="ECO:0007669"/>
    <property type="project" value="UniProtKB-KW"/>
</dbReference>
<protein>
    <recommendedName>
        <fullName evidence="4">Flagellar motor switch protein FliG</fullName>
    </recommendedName>
</protein>
<evidence type="ECO:0000256" key="2">
    <source>
        <dbReference type="ARBA" id="ARBA00004413"/>
    </source>
</evidence>
<dbReference type="InterPro" id="IPR023087">
    <property type="entry name" value="Flg_Motor_Flig_C"/>
</dbReference>
<dbReference type="PANTHER" id="PTHR30534">
    <property type="entry name" value="FLAGELLAR MOTOR SWITCH PROTEIN FLIG"/>
    <property type="match status" value="1"/>
</dbReference>
<dbReference type="GO" id="GO:0003774">
    <property type="term" value="F:cytoskeletal motor activity"/>
    <property type="evidence" value="ECO:0007669"/>
    <property type="project" value="InterPro"/>
</dbReference>
<comment type="subcellular location">
    <subcellularLocation>
        <location evidence="1">Bacterial flagellum basal body</location>
    </subcellularLocation>
    <subcellularLocation>
        <location evidence="2">Cell membrane</location>
        <topology evidence="2">Peripheral membrane protein</topology>
        <orientation evidence="2">Cytoplasmic side</orientation>
    </subcellularLocation>
</comment>
<organism evidence="15 16">
    <name type="scientific">Hyphococcus flavus</name>
    <dbReference type="NCBI Taxonomy" id="1866326"/>
    <lineage>
        <taxon>Bacteria</taxon>
        <taxon>Pseudomonadati</taxon>
        <taxon>Pseudomonadota</taxon>
        <taxon>Alphaproteobacteria</taxon>
        <taxon>Parvularculales</taxon>
        <taxon>Parvularculaceae</taxon>
        <taxon>Hyphococcus</taxon>
    </lineage>
</organism>
<evidence type="ECO:0000256" key="10">
    <source>
        <dbReference type="ARBA" id="ARBA00025598"/>
    </source>
</evidence>
<evidence type="ECO:0000259" key="12">
    <source>
        <dbReference type="Pfam" id="PF01706"/>
    </source>
</evidence>
<feature type="compositionally biased region" description="Acidic residues" evidence="11">
    <location>
        <begin position="207"/>
        <end position="217"/>
    </location>
</feature>
<evidence type="ECO:0000256" key="1">
    <source>
        <dbReference type="ARBA" id="ARBA00004117"/>
    </source>
</evidence>
<evidence type="ECO:0000256" key="7">
    <source>
        <dbReference type="ARBA" id="ARBA00022779"/>
    </source>
</evidence>
<reference evidence="15" key="1">
    <citation type="submission" date="2023-02" db="EMBL/GenBank/DDBJ databases">
        <title>Genome sequence of Hyphococcus flavus.</title>
        <authorList>
            <person name="Rong J.-C."/>
            <person name="Zhao Q."/>
            <person name="Yi M."/>
            <person name="Wu J.-Y."/>
        </authorList>
    </citation>
    <scope>NUCLEOTIDE SEQUENCE</scope>
    <source>
        <strain evidence="15">MCCC 1K03223</strain>
    </source>
</reference>
<evidence type="ECO:0000256" key="5">
    <source>
        <dbReference type="ARBA" id="ARBA00022475"/>
    </source>
</evidence>
<sequence>MPGNALQKIDPNSPMETWFTKSHKAAIVLASLSAETAAAIVEDISDAQLKAFAKAFCELKSVPPQLLQAVAEEFLSEITKTDNDLAGGADEARRVLGLMTEEDRAERILIELNGGGDAGGNIWERVEKLDDEVLAEYVQKQRMPVGAAILAKLDYEKTASVLNAAEDGYAKQILIELARKKPPSPAAIEAIAQVLEEDLLKPAPGAAEEEEGDGEDGEEKKDTGAGAVVGEIVNNLPGAKRDAFIAHINETDPEVGAAVKKALLIFEDLHSRVPESGAPAVMRDIERETLLTAIKHGEKNAPETVAFLFGNISKRMVEQYKEELAEMDEPSETDGEAAQREITSAVRRLVREGEFKLNAIEEPEGEEKAA</sequence>
<dbReference type="RefSeq" id="WP_274493419.1">
    <property type="nucleotide sequence ID" value="NZ_CP118166.1"/>
</dbReference>
<evidence type="ECO:0000256" key="4">
    <source>
        <dbReference type="ARBA" id="ARBA00021870"/>
    </source>
</evidence>
<evidence type="ECO:0000256" key="3">
    <source>
        <dbReference type="ARBA" id="ARBA00010299"/>
    </source>
</evidence>
<gene>
    <name evidence="15" type="ORF">PUV54_16390</name>
</gene>
<dbReference type="AlphaFoldDB" id="A0AAE9ZC06"/>
<dbReference type="Pfam" id="PF14841">
    <property type="entry name" value="FliG_M"/>
    <property type="match status" value="1"/>
</dbReference>
<evidence type="ECO:0000259" key="14">
    <source>
        <dbReference type="Pfam" id="PF14842"/>
    </source>
</evidence>